<proteinExistence type="predicted"/>
<dbReference type="EMBL" id="JANPWB010000008">
    <property type="protein sequence ID" value="KAJ1163786.1"/>
    <property type="molecule type" value="Genomic_DNA"/>
</dbReference>
<reference evidence="2" key="1">
    <citation type="journal article" date="2022" name="bioRxiv">
        <title>Sequencing and chromosome-scale assembly of the giantPleurodeles waltlgenome.</title>
        <authorList>
            <person name="Brown T."/>
            <person name="Elewa A."/>
            <person name="Iarovenko S."/>
            <person name="Subramanian E."/>
            <person name="Araus A.J."/>
            <person name="Petzold A."/>
            <person name="Susuki M."/>
            <person name="Suzuki K.-i.T."/>
            <person name="Hayashi T."/>
            <person name="Toyoda A."/>
            <person name="Oliveira C."/>
            <person name="Osipova E."/>
            <person name="Leigh N.D."/>
            <person name="Simon A."/>
            <person name="Yun M.H."/>
        </authorList>
    </citation>
    <scope>NUCLEOTIDE SEQUENCE</scope>
    <source>
        <strain evidence="2">20211129_DDA</strain>
        <tissue evidence="2">Liver</tissue>
    </source>
</reference>
<evidence type="ECO:0000313" key="2">
    <source>
        <dbReference type="EMBL" id="KAJ1163786.1"/>
    </source>
</evidence>
<organism evidence="2 3">
    <name type="scientific">Pleurodeles waltl</name>
    <name type="common">Iberian ribbed newt</name>
    <dbReference type="NCBI Taxonomy" id="8319"/>
    <lineage>
        <taxon>Eukaryota</taxon>
        <taxon>Metazoa</taxon>
        <taxon>Chordata</taxon>
        <taxon>Craniata</taxon>
        <taxon>Vertebrata</taxon>
        <taxon>Euteleostomi</taxon>
        <taxon>Amphibia</taxon>
        <taxon>Batrachia</taxon>
        <taxon>Caudata</taxon>
        <taxon>Salamandroidea</taxon>
        <taxon>Salamandridae</taxon>
        <taxon>Pleurodelinae</taxon>
        <taxon>Pleurodeles</taxon>
    </lineage>
</organism>
<protein>
    <submittedName>
        <fullName evidence="2">Uncharacterized protein</fullName>
    </submittedName>
</protein>
<sequence>MRAVCSPPSAAPVGPAAGCRRPQPRSLEAGRAPSGTGKGGPFSYSITLHGKAEEHPAAAILPSRPHRVVSWSPFVSGLKAAVTGLRYPFGDSRGESPHLPPH</sequence>
<dbReference type="Proteomes" id="UP001066276">
    <property type="component" value="Chromosome 4_2"/>
</dbReference>
<feature type="compositionally biased region" description="Low complexity" evidence="1">
    <location>
        <begin position="1"/>
        <end position="19"/>
    </location>
</feature>
<feature type="region of interest" description="Disordered" evidence="1">
    <location>
        <begin position="1"/>
        <end position="44"/>
    </location>
</feature>
<evidence type="ECO:0000313" key="3">
    <source>
        <dbReference type="Proteomes" id="UP001066276"/>
    </source>
</evidence>
<dbReference type="AlphaFoldDB" id="A0AAV7SI75"/>
<accession>A0AAV7SI75</accession>
<gene>
    <name evidence="2" type="ORF">NDU88_004238</name>
</gene>
<keyword evidence="3" id="KW-1185">Reference proteome</keyword>
<name>A0AAV7SI75_PLEWA</name>
<comment type="caution">
    <text evidence="2">The sequence shown here is derived from an EMBL/GenBank/DDBJ whole genome shotgun (WGS) entry which is preliminary data.</text>
</comment>
<evidence type="ECO:0000256" key="1">
    <source>
        <dbReference type="SAM" id="MobiDB-lite"/>
    </source>
</evidence>